<dbReference type="PROSITE" id="PS50887">
    <property type="entry name" value="GGDEF"/>
    <property type="match status" value="1"/>
</dbReference>
<dbReference type="Pfam" id="PF00990">
    <property type="entry name" value="GGDEF"/>
    <property type="match status" value="1"/>
</dbReference>
<feature type="transmembrane region" description="Helical" evidence="1">
    <location>
        <begin position="147"/>
        <end position="166"/>
    </location>
</feature>
<dbReference type="Gene3D" id="3.30.70.270">
    <property type="match status" value="1"/>
</dbReference>
<name>A0A941ESS0_9ACTN</name>
<dbReference type="GO" id="GO:0043709">
    <property type="term" value="P:cell adhesion involved in single-species biofilm formation"/>
    <property type="evidence" value="ECO:0007669"/>
    <property type="project" value="TreeGrafter"/>
</dbReference>
<dbReference type="SUPFAM" id="SSF55073">
    <property type="entry name" value="Nucleotide cyclase"/>
    <property type="match status" value="1"/>
</dbReference>
<dbReference type="InterPro" id="IPR050469">
    <property type="entry name" value="Diguanylate_Cyclase"/>
</dbReference>
<feature type="domain" description="GGDEF" evidence="2">
    <location>
        <begin position="213"/>
        <end position="341"/>
    </location>
</feature>
<dbReference type="GO" id="GO:0005886">
    <property type="term" value="C:plasma membrane"/>
    <property type="evidence" value="ECO:0007669"/>
    <property type="project" value="TreeGrafter"/>
</dbReference>
<feature type="transmembrane region" description="Helical" evidence="1">
    <location>
        <begin position="21"/>
        <end position="42"/>
    </location>
</feature>
<evidence type="ECO:0000256" key="1">
    <source>
        <dbReference type="SAM" id="Phobius"/>
    </source>
</evidence>
<reference evidence="3" key="1">
    <citation type="submission" date="2021-04" db="EMBL/GenBank/DDBJ databases">
        <title>Genome based classification of Actinospica acidithermotolerans sp. nov., an actinobacterium isolated from an Indonesian hot spring.</title>
        <authorList>
            <person name="Kusuma A.B."/>
            <person name="Putra K.E."/>
            <person name="Nafisah S."/>
            <person name="Loh J."/>
            <person name="Nouioui I."/>
            <person name="Goodfellow M."/>
        </authorList>
    </citation>
    <scope>NUCLEOTIDE SEQUENCE</scope>
    <source>
        <strain evidence="3">CSCA 57</strain>
    </source>
</reference>
<protein>
    <submittedName>
        <fullName evidence="3">GGDEF domain-containing protein</fullName>
    </submittedName>
</protein>
<feature type="transmembrane region" description="Helical" evidence="1">
    <location>
        <begin position="48"/>
        <end position="70"/>
    </location>
</feature>
<dbReference type="PANTHER" id="PTHR45138">
    <property type="entry name" value="REGULATORY COMPONENTS OF SENSORY TRANSDUCTION SYSTEM"/>
    <property type="match status" value="1"/>
</dbReference>
<dbReference type="GO" id="GO:1902201">
    <property type="term" value="P:negative regulation of bacterial-type flagellum-dependent cell motility"/>
    <property type="evidence" value="ECO:0007669"/>
    <property type="project" value="TreeGrafter"/>
</dbReference>
<keyword evidence="1" id="KW-0472">Membrane</keyword>
<evidence type="ECO:0000259" key="2">
    <source>
        <dbReference type="PROSITE" id="PS50887"/>
    </source>
</evidence>
<dbReference type="CDD" id="cd01949">
    <property type="entry name" value="GGDEF"/>
    <property type="match status" value="1"/>
</dbReference>
<feature type="transmembrane region" description="Helical" evidence="1">
    <location>
        <begin position="77"/>
        <end position="96"/>
    </location>
</feature>
<evidence type="ECO:0000313" key="3">
    <source>
        <dbReference type="EMBL" id="MBR7834444.1"/>
    </source>
</evidence>
<dbReference type="SMART" id="SM00267">
    <property type="entry name" value="GGDEF"/>
    <property type="match status" value="1"/>
</dbReference>
<keyword evidence="1" id="KW-0812">Transmembrane</keyword>
<dbReference type="Proteomes" id="UP000675781">
    <property type="component" value="Unassembled WGS sequence"/>
</dbReference>
<dbReference type="InterPro" id="IPR000160">
    <property type="entry name" value="GGDEF_dom"/>
</dbReference>
<dbReference type="InterPro" id="IPR029787">
    <property type="entry name" value="Nucleotide_cyclase"/>
</dbReference>
<keyword evidence="1" id="KW-1133">Transmembrane helix</keyword>
<dbReference type="AlphaFoldDB" id="A0A941ESS0"/>
<sequence length="341" mass="35548">MGEVADGLDAPAFRFAVRTAGVMLFVSGSFAALWAVAVVGGVPGPDVHWRVVVFTVGVSAVGFGAVLLLLGRRTPKWLLFAFPQVTAGLICLPPLVSHESTPAGSILLVWPVLFAGYLLPERVAWVTLAVSLGLLVAVALRKHTSDAVATSVEVGLSLVATVYITVHLRRNNRALVATLRREARTDPLTGLANRRAFDDLLEREFGLYERHGGPMALLAIDIDHFKRLNDCSGHPAGDAALVALAAVLAAHVRHGDSVARTGGEEFAMLLTDCPAGVAQRRAHALLAVVAAESAAWPDPITISIGVAAIPDHAGAPAELVTAADTALYAAKAAGRNTVAAA</sequence>
<dbReference type="EMBL" id="JAGSOG010000059">
    <property type="protein sequence ID" value="MBR7834444.1"/>
    <property type="molecule type" value="Genomic_DNA"/>
</dbReference>
<feature type="transmembrane region" description="Helical" evidence="1">
    <location>
        <begin position="124"/>
        <end position="141"/>
    </location>
</feature>
<dbReference type="PANTHER" id="PTHR45138:SF9">
    <property type="entry name" value="DIGUANYLATE CYCLASE DGCM-RELATED"/>
    <property type="match status" value="1"/>
</dbReference>
<dbReference type="InterPro" id="IPR043128">
    <property type="entry name" value="Rev_trsase/Diguanyl_cyclase"/>
</dbReference>
<evidence type="ECO:0000313" key="4">
    <source>
        <dbReference type="Proteomes" id="UP000675781"/>
    </source>
</evidence>
<dbReference type="NCBIfam" id="TIGR00254">
    <property type="entry name" value="GGDEF"/>
    <property type="match status" value="1"/>
</dbReference>
<proteinExistence type="predicted"/>
<comment type="caution">
    <text evidence="3">The sequence shown here is derived from an EMBL/GenBank/DDBJ whole genome shotgun (WGS) entry which is preliminary data.</text>
</comment>
<keyword evidence="4" id="KW-1185">Reference proteome</keyword>
<dbReference type="FunFam" id="3.30.70.270:FF:000001">
    <property type="entry name" value="Diguanylate cyclase domain protein"/>
    <property type="match status" value="1"/>
</dbReference>
<dbReference type="GO" id="GO:0052621">
    <property type="term" value="F:diguanylate cyclase activity"/>
    <property type="evidence" value="ECO:0007669"/>
    <property type="project" value="TreeGrafter"/>
</dbReference>
<gene>
    <name evidence="3" type="ORF">KDL01_14310</name>
</gene>
<organism evidence="3 4">
    <name type="scientific">Actinospica durhamensis</name>
    <dbReference type="NCBI Taxonomy" id="1508375"/>
    <lineage>
        <taxon>Bacteria</taxon>
        <taxon>Bacillati</taxon>
        <taxon>Actinomycetota</taxon>
        <taxon>Actinomycetes</taxon>
        <taxon>Catenulisporales</taxon>
        <taxon>Actinospicaceae</taxon>
        <taxon>Actinospica</taxon>
    </lineage>
</organism>
<accession>A0A941ESS0</accession>